<dbReference type="SMART" id="SM00320">
    <property type="entry name" value="WD40"/>
    <property type="match status" value="7"/>
</dbReference>
<feature type="compositionally biased region" description="Gly residues" evidence="5">
    <location>
        <begin position="46"/>
        <end position="55"/>
    </location>
</feature>
<dbReference type="PANTHER" id="PTHR46573:SF1">
    <property type="entry name" value="WD REPEAT, SAM AND U-BOX DOMAIN-CONTAINING PROTEIN 1"/>
    <property type="match status" value="1"/>
</dbReference>
<dbReference type="PROSITE" id="PS00678">
    <property type="entry name" value="WD_REPEATS_1"/>
    <property type="match status" value="2"/>
</dbReference>
<dbReference type="Gene3D" id="1.10.150.50">
    <property type="entry name" value="Transcription Factor, Ets-1"/>
    <property type="match status" value="1"/>
</dbReference>
<feature type="domain" description="U-box" evidence="7">
    <location>
        <begin position="499"/>
        <end position="571"/>
    </location>
</feature>
<dbReference type="Gene3D" id="3.30.40.10">
    <property type="entry name" value="Zinc/RING finger domain, C3HC4 (zinc finger)"/>
    <property type="match status" value="1"/>
</dbReference>
<dbReference type="PROSITE" id="PS51698">
    <property type="entry name" value="U_BOX"/>
    <property type="match status" value="1"/>
</dbReference>
<dbReference type="OrthoDB" id="10064100at2759"/>
<dbReference type="InterPro" id="IPR019775">
    <property type="entry name" value="WD40_repeat_CS"/>
</dbReference>
<evidence type="ECO:0000313" key="9">
    <source>
        <dbReference type="Proteomes" id="UP000283509"/>
    </source>
</evidence>
<dbReference type="STRING" id="6689.A0A3R7P0Y3"/>
<dbReference type="CDD" id="cd00200">
    <property type="entry name" value="WD40"/>
    <property type="match status" value="1"/>
</dbReference>
<feature type="repeat" description="WD" evidence="4">
    <location>
        <begin position="108"/>
        <end position="149"/>
    </location>
</feature>
<name>A0A3R7P0Y3_PENVA</name>
<dbReference type="InterPro" id="IPR001660">
    <property type="entry name" value="SAM"/>
</dbReference>
<feature type="region of interest" description="Disordered" evidence="5">
    <location>
        <begin position="33"/>
        <end position="58"/>
    </location>
</feature>
<evidence type="ECO:0000256" key="3">
    <source>
        <dbReference type="ARBA" id="ARBA00022737"/>
    </source>
</evidence>
<dbReference type="InterPro" id="IPR052085">
    <property type="entry name" value="WD-SAM-U-box"/>
</dbReference>
<dbReference type="Pfam" id="PF00400">
    <property type="entry name" value="WD40"/>
    <property type="match status" value="6"/>
</dbReference>
<feature type="repeat" description="WD" evidence="4">
    <location>
        <begin position="356"/>
        <end position="397"/>
    </location>
</feature>
<evidence type="ECO:0000259" key="7">
    <source>
        <dbReference type="PROSITE" id="PS51698"/>
    </source>
</evidence>
<dbReference type="InterPro" id="IPR003613">
    <property type="entry name" value="Ubox_domain"/>
</dbReference>
<evidence type="ECO:0000256" key="4">
    <source>
        <dbReference type="PROSITE-ProRule" id="PRU00221"/>
    </source>
</evidence>
<dbReference type="PROSITE" id="PS50082">
    <property type="entry name" value="WD_REPEATS_2"/>
    <property type="match status" value="6"/>
</dbReference>
<dbReference type="Proteomes" id="UP000283509">
    <property type="component" value="Unassembled WGS sequence"/>
</dbReference>
<evidence type="ECO:0000256" key="2">
    <source>
        <dbReference type="ARBA" id="ARBA00022574"/>
    </source>
</evidence>
<keyword evidence="2 4" id="KW-0853">WD repeat</keyword>
<reference evidence="8 9" key="2">
    <citation type="submission" date="2019-01" db="EMBL/GenBank/DDBJ databases">
        <title>The decoding of complex shrimp genome reveals the adaptation for benthos swimmer, frequently molting mechanism and breeding impact on genome.</title>
        <authorList>
            <person name="Sun Y."/>
            <person name="Gao Y."/>
            <person name="Yu Y."/>
        </authorList>
    </citation>
    <scope>NUCLEOTIDE SEQUENCE [LARGE SCALE GENOMIC DNA]</scope>
    <source>
        <tissue evidence="8">Muscle</tissue>
    </source>
</reference>
<dbReference type="SUPFAM" id="SSF47769">
    <property type="entry name" value="SAM/Pointed domain"/>
    <property type="match status" value="1"/>
</dbReference>
<feature type="domain" description="SAM" evidence="6">
    <location>
        <begin position="425"/>
        <end position="489"/>
    </location>
</feature>
<dbReference type="EMBL" id="QCYY01002160">
    <property type="protein sequence ID" value="ROT72403.1"/>
    <property type="molecule type" value="Genomic_DNA"/>
</dbReference>
<dbReference type="GO" id="GO:0004842">
    <property type="term" value="F:ubiquitin-protein transferase activity"/>
    <property type="evidence" value="ECO:0007669"/>
    <property type="project" value="InterPro"/>
</dbReference>
<dbReference type="Pfam" id="PF04564">
    <property type="entry name" value="U-box"/>
    <property type="match status" value="1"/>
</dbReference>
<evidence type="ECO:0000256" key="5">
    <source>
        <dbReference type="SAM" id="MobiDB-lite"/>
    </source>
</evidence>
<feature type="repeat" description="WD" evidence="4">
    <location>
        <begin position="204"/>
        <end position="245"/>
    </location>
</feature>
<dbReference type="InterPro" id="IPR015943">
    <property type="entry name" value="WD40/YVTN_repeat-like_dom_sf"/>
</dbReference>
<comment type="caution">
    <text evidence="8">The sequence shown here is derived from an EMBL/GenBank/DDBJ whole genome shotgun (WGS) entry which is preliminary data.</text>
</comment>
<dbReference type="SUPFAM" id="SSF50978">
    <property type="entry name" value="WD40 repeat-like"/>
    <property type="match status" value="1"/>
</dbReference>
<feature type="repeat" description="WD" evidence="4">
    <location>
        <begin position="62"/>
        <end position="102"/>
    </location>
</feature>
<feature type="repeat" description="WD" evidence="4">
    <location>
        <begin position="151"/>
        <end position="192"/>
    </location>
</feature>
<evidence type="ECO:0000313" key="8">
    <source>
        <dbReference type="EMBL" id="ROT72403.1"/>
    </source>
</evidence>
<dbReference type="Pfam" id="PF00536">
    <property type="entry name" value="SAM_1"/>
    <property type="match status" value="1"/>
</dbReference>
<sequence length="571" mass="61816">MEEKEPDVYSLEDDDHFRDLELIRERCSAMNRNRGGARSVGDEDGGGGGGGGGGRPSPVCTLKAHSNDVTSVDFAGRSLLATGSSDKTVRVYKWQVGDTFEEVSYSPLIGHTYGINCVHFSPFGTKLASASTDGSTIIWDVKSGNRLCSLQPASEAAVRVCAFSPNSALLATGGDDDTAAIWDVSTLALLRHRQSPEQCLLRRMHGDESTVTSVGFTPDSSYLATGSSGGELRLWDARYGHSVPIAMKAEAHDLGVSGLHFSPAIGKEEYSALGKQYLLATGGQDTVLHLWVVEVGGQVVGGCGAPVIAPHHSLHGHQAPIMCVRFSANGLILASASGDKTVRLWDPMKLVALGVLEGHKRYVTSCAFSDDGALVAAGSGDRMVHVWRVDRAASSVNRNTSATNKKPLAKFPSQRFRENLKLVQWSCEDVCGWLVEQGLAEYSHNFRAHAIDGRELLTVTDEILEKKLGVDALGHRNKILRLIRKSTQDSQNAKGAANVPPTEFLCPITQELIDDPVLCADGFTYERIAMEAWLASGKRTSPMTNEKLSHLTLTPNRTLRTLIQRYKEENM</sequence>
<accession>A0A3R7P0Y3</accession>
<evidence type="ECO:0000256" key="1">
    <source>
        <dbReference type="ARBA" id="ARBA00020894"/>
    </source>
</evidence>
<dbReference type="PROSITE" id="PS50294">
    <property type="entry name" value="WD_REPEATS_REGION"/>
    <property type="match status" value="6"/>
</dbReference>
<gene>
    <name evidence="8" type="ORF">C7M84_009208</name>
</gene>
<dbReference type="InterPro" id="IPR020472">
    <property type="entry name" value="WD40_PAC1"/>
</dbReference>
<dbReference type="CDD" id="cd16655">
    <property type="entry name" value="RING-Ubox_WDSUB1-like"/>
    <property type="match status" value="1"/>
</dbReference>
<protein>
    <recommendedName>
        <fullName evidence="1">WD repeat, SAM and U-box domain-containing protein 1</fullName>
    </recommendedName>
</protein>
<dbReference type="SMART" id="SM00504">
    <property type="entry name" value="Ubox"/>
    <property type="match status" value="1"/>
</dbReference>
<dbReference type="InterPro" id="IPR036322">
    <property type="entry name" value="WD40_repeat_dom_sf"/>
</dbReference>
<proteinExistence type="predicted"/>
<dbReference type="InterPro" id="IPR001680">
    <property type="entry name" value="WD40_rpt"/>
</dbReference>
<dbReference type="PRINTS" id="PR00320">
    <property type="entry name" value="GPROTEINBRPT"/>
</dbReference>
<dbReference type="Gene3D" id="2.130.10.10">
    <property type="entry name" value="YVTN repeat-like/Quinoprotein amine dehydrogenase"/>
    <property type="match status" value="3"/>
</dbReference>
<keyword evidence="9" id="KW-1185">Reference proteome</keyword>
<dbReference type="SMART" id="SM00454">
    <property type="entry name" value="SAM"/>
    <property type="match status" value="1"/>
</dbReference>
<dbReference type="PANTHER" id="PTHR46573">
    <property type="entry name" value="WD REPEAT, SAM AND U-BOX DOMAIN-CONTAINING PROTEIN 1"/>
    <property type="match status" value="1"/>
</dbReference>
<evidence type="ECO:0000259" key="6">
    <source>
        <dbReference type="PROSITE" id="PS50105"/>
    </source>
</evidence>
<organism evidence="8 9">
    <name type="scientific">Penaeus vannamei</name>
    <name type="common">Whiteleg shrimp</name>
    <name type="synonym">Litopenaeus vannamei</name>
    <dbReference type="NCBI Taxonomy" id="6689"/>
    <lineage>
        <taxon>Eukaryota</taxon>
        <taxon>Metazoa</taxon>
        <taxon>Ecdysozoa</taxon>
        <taxon>Arthropoda</taxon>
        <taxon>Crustacea</taxon>
        <taxon>Multicrustacea</taxon>
        <taxon>Malacostraca</taxon>
        <taxon>Eumalacostraca</taxon>
        <taxon>Eucarida</taxon>
        <taxon>Decapoda</taxon>
        <taxon>Dendrobranchiata</taxon>
        <taxon>Penaeoidea</taxon>
        <taxon>Penaeidae</taxon>
        <taxon>Penaeus</taxon>
    </lineage>
</organism>
<dbReference type="SUPFAM" id="SSF57850">
    <property type="entry name" value="RING/U-box"/>
    <property type="match status" value="1"/>
</dbReference>
<dbReference type="PROSITE" id="PS50105">
    <property type="entry name" value="SAM_DOMAIN"/>
    <property type="match status" value="1"/>
</dbReference>
<dbReference type="GO" id="GO:0016567">
    <property type="term" value="P:protein ubiquitination"/>
    <property type="evidence" value="ECO:0007669"/>
    <property type="project" value="InterPro"/>
</dbReference>
<dbReference type="InterPro" id="IPR013083">
    <property type="entry name" value="Znf_RING/FYVE/PHD"/>
</dbReference>
<feature type="repeat" description="WD" evidence="4">
    <location>
        <begin position="314"/>
        <end position="346"/>
    </location>
</feature>
<reference evidence="8 9" key="1">
    <citation type="submission" date="2018-04" db="EMBL/GenBank/DDBJ databases">
        <authorList>
            <person name="Zhang X."/>
            <person name="Yuan J."/>
            <person name="Li F."/>
            <person name="Xiang J."/>
        </authorList>
    </citation>
    <scope>NUCLEOTIDE SEQUENCE [LARGE SCALE GENOMIC DNA]</scope>
    <source>
        <tissue evidence="8">Muscle</tissue>
    </source>
</reference>
<dbReference type="InterPro" id="IPR013761">
    <property type="entry name" value="SAM/pointed_sf"/>
</dbReference>
<keyword evidence="3" id="KW-0677">Repeat</keyword>
<dbReference type="AlphaFoldDB" id="A0A3R7P0Y3"/>